<protein>
    <recommendedName>
        <fullName evidence="3">HK97 gp10 family phage protein</fullName>
    </recommendedName>
</protein>
<keyword evidence="2" id="KW-1185">Reference proteome</keyword>
<evidence type="ECO:0000313" key="1">
    <source>
        <dbReference type="EMBL" id="CAK1240149.1"/>
    </source>
</evidence>
<comment type="caution">
    <text evidence="1">The sequence shown here is derived from an EMBL/GenBank/DDBJ whole genome shotgun (WGS) entry which is preliminary data.</text>
</comment>
<accession>A0ABM9MU57</accession>
<dbReference type="Proteomes" id="UP001314261">
    <property type="component" value="Unassembled WGS sequence"/>
</dbReference>
<gene>
    <name evidence="1" type="ORF">R54839_PPFHFPJH_00855</name>
</gene>
<organism evidence="1 2">
    <name type="scientific">Fructobacillus fructosus</name>
    <dbReference type="NCBI Taxonomy" id="1631"/>
    <lineage>
        <taxon>Bacteria</taxon>
        <taxon>Bacillati</taxon>
        <taxon>Bacillota</taxon>
        <taxon>Bacilli</taxon>
        <taxon>Lactobacillales</taxon>
        <taxon>Lactobacillaceae</taxon>
        <taxon>Fructobacillus</taxon>
    </lineage>
</organism>
<evidence type="ECO:0008006" key="3">
    <source>
        <dbReference type="Google" id="ProtNLM"/>
    </source>
</evidence>
<name>A0ABM9MU57_9LACO</name>
<proteinExistence type="predicted"/>
<dbReference type="RefSeq" id="WP_338346146.1">
    <property type="nucleotide sequence ID" value="NZ_CAUZLR010000005.1"/>
</dbReference>
<sequence length="122" mass="13663">MSSGMKVVGADKFISGQHRLMAALPKQVESLIRSTAASTQQQAQRLEPVKTGFLRRQTKVTITKNVWNIRGIVSADAYNGNFNYGYAQENGTKYIKPKLFMYQAFEAHKNVFIGNLKAVLHV</sequence>
<reference evidence="1 2" key="1">
    <citation type="submission" date="2023-10" db="EMBL/GenBank/DDBJ databases">
        <authorList>
            <person name="Botero Cardona J."/>
        </authorList>
    </citation>
    <scope>NUCLEOTIDE SEQUENCE [LARGE SCALE GENOMIC DNA]</scope>
    <source>
        <strain evidence="1 2">R-54839</strain>
    </source>
</reference>
<evidence type="ECO:0000313" key="2">
    <source>
        <dbReference type="Proteomes" id="UP001314261"/>
    </source>
</evidence>
<dbReference type="EMBL" id="CAUZLR010000005">
    <property type="protein sequence ID" value="CAK1240149.1"/>
    <property type="molecule type" value="Genomic_DNA"/>
</dbReference>